<feature type="region of interest" description="Disordered" evidence="1">
    <location>
        <begin position="1"/>
        <end position="31"/>
    </location>
</feature>
<evidence type="ECO:0000256" key="1">
    <source>
        <dbReference type="SAM" id="MobiDB-lite"/>
    </source>
</evidence>
<dbReference type="KEGG" id="sti:Sthe_2332"/>
<dbReference type="InParanoid" id="D1C7A7"/>
<proteinExistence type="predicted"/>
<dbReference type="STRING" id="479434.Sthe_2332"/>
<reference evidence="3" key="1">
    <citation type="submission" date="2009-11" db="EMBL/GenBank/DDBJ databases">
        <title>The complete chromosome 1 of Sphaerobacter thermophilus DSM 20745.</title>
        <authorList>
            <person name="Lucas S."/>
            <person name="Copeland A."/>
            <person name="Lapidus A."/>
            <person name="Glavina del Rio T."/>
            <person name="Dalin E."/>
            <person name="Tice H."/>
            <person name="Bruce D."/>
            <person name="Goodwin L."/>
            <person name="Pitluck S."/>
            <person name="Kyrpides N."/>
            <person name="Mavromatis K."/>
            <person name="Ivanova N."/>
            <person name="Mikhailova N."/>
            <person name="LaButti K.M."/>
            <person name="Clum A."/>
            <person name="Sun H.I."/>
            <person name="Brettin T."/>
            <person name="Detter J.C."/>
            <person name="Han C."/>
            <person name="Larimer F."/>
            <person name="Land M."/>
            <person name="Hauser L."/>
            <person name="Markowitz V."/>
            <person name="Cheng J.F."/>
            <person name="Hugenholtz P."/>
            <person name="Woyke T."/>
            <person name="Wu D."/>
            <person name="Steenblock K."/>
            <person name="Schneider S."/>
            <person name="Pukall R."/>
            <person name="Goeker M."/>
            <person name="Klenk H.P."/>
            <person name="Eisen J.A."/>
        </authorList>
    </citation>
    <scope>NUCLEOTIDE SEQUENCE [LARGE SCALE GENOMIC DNA]</scope>
    <source>
        <strain evidence="3">ATCC 49802 / DSM 20745 / S 6022</strain>
    </source>
</reference>
<accession>D1C7A7</accession>
<dbReference type="HOGENOM" id="CLU_2318674_0_0_0"/>
<organism evidence="2 3">
    <name type="scientific">Sphaerobacter thermophilus (strain ATCC 49802 / DSM 20745 / KCCM 41009 / NCIMB 13125 / S 6022)</name>
    <dbReference type="NCBI Taxonomy" id="479434"/>
    <lineage>
        <taxon>Bacteria</taxon>
        <taxon>Pseudomonadati</taxon>
        <taxon>Thermomicrobiota</taxon>
        <taxon>Thermomicrobia</taxon>
        <taxon>Sphaerobacterales</taxon>
        <taxon>Sphaerobacterineae</taxon>
        <taxon>Sphaerobacteraceae</taxon>
        <taxon>Sphaerobacter</taxon>
    </lineage>
</organism>
<protein>
    <submittedName>
        <fullName evidence="2">Uncharacterized protein</fullName>
    </submittedName>
</protein>
<feature type="compositionally biased region" description="Acidic residues" evidence="1">
    <location>
        <begin position="22"/>
        <end position="31"/>
    </location>
</feature>
<dbReference type="EMBL" id="CP001823">
    <property type="protein sequence ID" value="ACZ39753.1"/>
    <property type="molecule type" value="Genomic_DNA"/>
</dbReference>
<dbReference type="RefSeq" id="WP_012872794.1">
    <property type="nucleotide sequence ID" value="NC_013523.1"/>
</dbReference>
<dbReference type="AlphaFoldDB" id="D1C7A7"/>
<dbReference type="Proteomes" id="UP000002027">
    <property type="component" value="Chromosome 1"/>
</dbReference>
<sequence>MRGPNPAPRPGDQAHPNPGQTDPEEHDIVLDSDQDVQQPGYYFNAIDGQVRYFQRGDTTPSGDGVWYYLTSEPDVTMDHLRDIAETYGFDLEPNDLHLP</sequence>
<gene>
    <name evidence="2" type="ordered locus">Sthe_2332</name>
</gene>
<evidence type="ECO:0000313" key="2">
    <source>
        <dbReference type="EMBL" id="ACZ39753.1"/>
    </source>
</evidence>
<keyword evidence="3" id="KW-1185">Reference proteome</keyword>
<name>D1C7A7_SPHTD</name>
<reference evidence="2 3" key="2">
    <citation type="journal article" date="2010" name="Stand. Genomic Sci.">
        <title>Complete genome sequence of Desulfohalobium retbaense type strain (HR(100)).</title>
        <authorList>
            <person name="Spring S."/>
            <person name="Nolan M."/>
            <person name="Lapidus A."/>
            <person name="Glavina Del Rio T."/>
            <person name="Copeland A."/>
            <person name="Tice H."/>
            <person name="Cheng J.F."/>
            <person name="Lucas S."/>
            <person name="Land M."/>
            <person name="Chen F."/>
            <person name="Bruce D."/>
            <person name="Goodwin L."/>
            <person name="Pitluck S."/>
            <person name="Ivanova N."/>
            <person name="Mavromatis K."/>
            <person name="Mikhailova N."/>
            <person name="Pati A."/>
            <person name="Chen A."/>
            <person name="Palaniappan K."/>
            <person name="Hauser L."/>
            <person name="Chang Y.J."/>
            <person name="Jeffries C.D."/>
            <person name="Munk C."/>
            <person name="Kiss H."/>
            <person name="Chain P."/>
            <person name="Han C."/>
            <person name="Brettin T."/>
            <person name="Detter J.C."/>
            <person name="Schuler E."/>
            <person name="Goker M."/>
            <person name="Rohde M."/>
            <person name="Bristow J."/>
            <person name="Eisen J.A."/>
            <person name="Markowitz V."/>
            <person name="Hugenholtz P."/>
            <person name="Kyrpides N.C."/>
            <person name="Klenk H.P."/>
        </authorList>
    </citation>
    <scope>NUCLEOTIDE SEQUENCE [LARGE SCALE GENOMIC DNA]</scope>
    <source>
        <strain evidence="3">ATCC 49802 / DSM 20745 / S 6022</strain>
    </source>
</reference>
<evidence type="ECO:0000313" key="3">
    <source>
        <dbReference type="Proteomes" id="UP000002027"/>
    </source>
</evidence>